<dbReference type="EMBL" id="KQ483617">
    <property type="protein sequence ID" value="KYP44690.1"/>
    <property type="molecule type" value="Genomic_DNA"/>
</dbReference>
<accession>A0A151RQ64</accession>
<gene>
    <name evidence="4" type="ORF">KK1_033804</name>
</gene>
<dbReference type="Proteomes" id="UP000075243">
    <property type="component" value="Unassembled WGS sequence"/>
</dbReference>
<dbReference type="Gene3D" id="3.90.1180.10">
    <property type="entry name" value="Ribosomal protein L13"/>
    <property type="match status" value="1"/>
</dbReference>
<dbReference type="OMA" id="CIILNAK"/>
<reference evidence="4" key="1">
    <citation type="journal article" date="2012" name="Nat. Biotechnol.">
        <title>Draft genome sequence of pigeonpea (Cajanus cajan), an orphan legume crop of resource-poor farmers.</title>
        <authorList>
            <person name="Varshney R.K."/>
            <person name="Chen W."/>
            <person name="Li Y."/>
            <person name="Bharti A.K."/>
            <person name="Saxena R.K."/>
            <person name="Schlueter J.A."/>
            <person name="Donoghue M.T."/>
            <person name="Azam S."/>
            <person name="Fan G."/>
            <person name="Whaley A.M."/>
            <person name="Farmer A.D."/>
            <person name="Sheridan J."/>
            <person name="Iwata A."/>
            <person name="Tuteja R."/>
            <person name="Penmetsa R.V."/>
            <person name="Wu W."/>
            <person name="Upadhyaya H.D."/>
            <person name="Yang S.P."/>
            <person name="Shah T."/>
            <person name="Saxena K.B."/>
            <person name="Michael T."/>
            <person name="McCombie W.R."/>
            <person name="Yang B."/>
            <person name="Zhang G."/>
            <person name="Yang H."/>
            <person name="Wang J."/>
            <person name="Spillane C."/>
            <person name="Cook D.R."/>
            <person name="May G.D."/>
            <person name="Xu X."/>
            <person name="Jackson S.A."/>
        </authorList>
    </citation>
    <scope>NUCLEOTIDE SEQUENCE [LARGE SCALE GENOMIC DNA]</scope>
</reference>
<dbReference type="STRING" id="3821.A0A151RQ64"/>
<dbReference type="AlphaFoldDB" id="A0A151RQ64"/>
<dbReference type="GO" id="GO:0003735">
    <property type="term" value="F:structural constituent of ribosome"/>
    <property type="evidence" value="ECO:0007669"/>
    <property type="project" value="InterPro"/>
</dbReference>
<proteinExistence type="inferred from homology"/>
<evidence type="ECO:0000256" key="3">
    <source>
        <dbReference type="ARBA" id="ARBA00023274"/>
    </source>
</evidence>
<comment type="similarity">
    <text evidence="1">Belongs to the universal ribosomal protein uL13 family.</text>
</comment>
<protein>
    <submittedName>
        <fullName evidence="4">Uncharacterized protein</fullName>
    </submittedName>
</protein>
<name>A0A151RQ64_CAJCA</name>
<evidence type="ECO:0000256" key="2">
    <source>
        <dbReference type="ARBA" id="ARBA00022980"/>
    </source>
</evidence>
<organism evidence="4 5">
    <name type="scientific">Cajanus cajan</name>
    <name type="common">Pigeon pea</name>
    <name type="synonym">Cajanus indicus</name>
    <dbReference type="NCBI Taxonomy" id="3821"/>
    <lineage>
        <taxon>Eukaryota</taxon>
        <taxon>Viridiplantae</taxon>
        <taxon>Streptophyta</taxon>
        <taxon>Embryophyta</taxon>
        <taxon>Tracheophyta</taxon>
        <taxon>Spermatophyta</taxon>
        <taxon>Magnoliopsida</taxon>
        <taxon>eudicotyledons</taxon>
        <taxon>Gunneridae</taxon>
        <taxon>Pentapetalae</taxon>
        <taxon>rosids</taxon>
        <taxon>fabids</taxon>
        <taxon>Fabales</taxon>
        <taxon>Fabaceae</taxon>
        <taxon>Papilionoideae</taxon>
        <taxon>50 kb inversion clade</taxon>
        <taxon>NPAAA clade</taxon>
        <taxon>indigoferoid/millettioid clade</taxon>
        <taxon>Phaseoleae</taxon>
        <taxon>Cajanus</taxon>
    </lineage>
</organism>
<dbReference type="GO" id="GO:0005840">
    <property type="term" value="C:ribosome"/>
    <property type="evidence" value="ECO:0007669"/>
    <property type="project" value="UniProtKB-KW"/>
</dbReference>
<dbReference type="GO" id="GO:0006412">
    <property type="term" value="P:translation"/>
    <property type="evidence" value="ECO:0007669"/>
    <property type="project" value="InterPro"/>
</dbReference>
<dbReference type="Gramene" id="C.cajan_33496.t">
    <property type="protein sequence ID" value="C.cajan_33496.t"/>
    <property type="gene ID" value="C.cajan_33496"/>
</dbReference>
<dbReference type="SUPFAM" id="SSF52161">
    <property type="entry name" value="Ribosomal protein L13"/>
    <property type="match status" value="1"/>
</dbReference>
<dbReference type="InterPro" id="IPR005822">
    <property type="entry name" value="Ribosomal_uL13"/>
</dbReference>
<dbReference type="InterPro" id="IPR036899">
    <property type="entry name" value="Ribosomal_uL13_sf"/>
</dbReference>
<keyword evidence="2" id="KW-0689">Ribosomal protein</keyword>
<keyword evidence="5" id="KW-1185">Reference proteome</keyword>
<evidence type="ECO:0000256" key="1">
    <source>
        <dbReference type="ARBA" id="ARBA00006227"/>
    </source>
</evidence>
<evidence type="ECO:0000313" key="4">
    <source>
        <dbReference type="EMBL" id="KYP44690.1"/>
    </source>
</evidence>
<evidence type="ECO:0000313" key="5">
    <source>
        <dbReference type="Proteomes" id="UP000075243"/>
    </source>
</evidence>
<dbReference type="Pfam" id="PF00572">
    <property type="entry name" value="Ribosomal_L13"/>
    <property type="match status" value="1"/>
</dbReference>
<dbReference type="GO" id="GO:1990904">
    <property type="term" value="C:ribonucleoprotein complex"/>
    <property type="evidence" value="ECO:0007669"/>
    <property type="project" value="UniProtKB-KW"/>
</dbReference>
<sequence>MCIILNAKDICGTGSKLTDKCQGKYIGHLKERTLKDQMAKHSTEVIRKAVLCLLPRNKLHNVSAT</sequence>
<keyword evidence="3" id="KW-0687">Ribonucleoprotein</keyword>